<dbReference type="RefSeq" id="WP_146323222.1">
    <property type="nucleotide sequence ID" value="NZ_BAABLR010000076.1"/>
</dbReference>
<dbReference type="OrthoDB" id="9796786at2"/>
<evidence type="ECO:0000313" key="2">
    <source>
        <dbReference type="EMBL" id="TWT29106.1"/>
    </source>
</evidence>
<comment type="caution">
    <text evidence="2">The sequence shown here is derived from an EMBL/GenBank/DDBJ whole genome shotgun (WGS) entry which is preliminary data.</text>
</comment>
<dbReference type="Proteomes" id="UP000320791">
    <property type="component" value="Unassembled WGS sequence"/>
</dbReference>
<evidence type="ECO:0000313" key="3">
    <source>
        <dbReference type="Proteomes" id="UP000320791"/>
    </source>
</evidence>
<name>A0A5C5USG8_9CORY</name>
<keyword evidence="3" id="KW-1185">Reference proteome</keyword>
<dbReference type="InterPro" id="IPR052345">
    <property type="entry name" value="Rad_response_metalloprotease"/>
</dbReference>
<protein>
    <submittedName>
        <fullName evidence="2">ImmA/IrrE family metallo-endopeptidase</fullName>
    </submittedName>
</protein>
<dbReference type="EMBL" id="VOHM01000001">
    <property type="protein sequence ID" value="TWT29106.1"/>
    <property type="molecule type" value="Genomic_DNA"/>
</dbReference>
<proteinExistence type="predicted"/>
<dbReference type="InterPro" id="IPR010359">
    <property type="entry name" value="IrrE_HExxH"/>
</dbReference>
<dbReference type="Pfam" id="PF06114">
    <property type="entry name" value="Peptidase_M78"/>
    <property type="match status" value="1"/>
</dbReference>
<feature type="domain" description="IrrE N-terminal-like" evidence="1">
    <location>
        <begin position="165"/>
        <end position="293"/>
    </location>
</feature>
<dbReference type="PANTHER" id="PTHR43236">
    <property type="entry name" value="ANTITOXIN HIGA1"/>
    <property type="match status" value="1"/>
</dbReference>
<organism evidence="2 3">
    <name type="scientific">Corynebacterium canis</name>
    <dbReference type="NCBI Taxonomy" id="679663"/>
    <lineage>
        <taxon>Bacteria</taxon>
        <taxon>Bacillati</taxon>
        <taxon>Actinomycetota</taxon>
        <taxon>Actinomycetes</taxon>
        <taxon>Mycobacteriales</taxon>
        <taxon>Corynebacteriaceae</taxon>
        <taxon>Corynebacterium</taxon>
    </lineage>
</organism>
<dbReference type="PANTHER" id="PTHR43236:SF2">
    <property type="entry name" value="BLL0069 PROTEIN"/>
    <property type="match status" value="1"/>
</dbReference>
<gene>
    <name evidence="2" type="ORF">FRX94_00880</name>
</gene>
<sequence length="351" mass="38839">MNTRVPIAPEVLKWAVQKTGRTVEELSQQPRFHRLPSWIAGTDQPTLRQAEKLAQTANVPFPFLLLEHPFETHIKLPDFRTIGGKGVSHASPELEQVINDCQSRLDWYKEYAEDAGIPRVNLLGQRTINDNPEESAQRIRKVLGWEPGKYSYGDRAVSELAEMIEQQGILVMRSSMVQHNTHRPLDLQEFRGFTLIQDGYALIFINTKDTKSGQVFSLAHELGHVLLGEPGVSGEQIDGAPEIEQWCNSFAAELLVPREYLCRKWGGSVSDGFDQEGVKALANRLGVSAEAAAGGGHGINSMLPRLGTRFIRATANAVGSELLQVTDALYLLGLRNYNTALRLMESAGKAA</sequence>
<dbReference type="Gene3D" id="1.10.10.2910">
    <property type="match status" value="1"/>
</dbReference>
<reference evidence="2 3" key="1">
    <citation type="submission" date="2019-08" db="EMBL/GenBank/DDBJ databases">
        <authorList>
            <person name="Lei W."/>
        </authorList>
    </citation>
    <scope>NUCLEOTIDE SEQUENCE [LARGE SCALE GENOMIC DNA]</scope>
    <source>
        <strain evidence="2 3">CCUG 58627</strain>
    </source>
</reference>
<evidence type="ECO:0000259" key="1">
    <source>
        <dbReference type="Pfam" id="PF06114"/>
    </source>
</evidence>
<dbReference type="AlphaFoldDB" id="A0A5C5USG8"/>
<accession>A0A5C5USG8</accession>